<evidence type="ECO:0000259" key="9">
    <source>
        <dbReference type="PROSITE" id="PS50850"/>
    </source>
</evidence>
<feature type="transmembrane region" description="Helical" evidence="8">
    <location>
        <begin position="81"/>
        <end position="101"/>
    </location>
</feature>
<evidence type="ECO:0000256" key="3">
    <source>
        <dbReference type="ARBA" id="ARBA00022448"/>
    </source>
</evidence>
<dbReference type="InterPro" id="IPR036259">
    <property type="entry name" value="MFS_trans_sf"/>
</dbReference>
<dbReference type="PANTHER" id="PTHR42718">
    <property type="entry name" value="MAJOR FACILITATOR SUPERFAMILY MULTIDRUG TRANSPORTER MFSC"/>
    <property type="match status" value="1"/>
</dbReference>
<dbReference type="GO" id="GO:0022857">
    <property type="term" value="F:transmembrane transporter activity"/>
    <property type="evidence" value="ECO:0007669"/>
    <property type="project" value="InterPro"/>
</dbReference>
<evidence type="ECO:0000256" key="5">
    <source>
        <dbReference type="ARBA" id="ARBA00022692"/>
    </source>
</evidence>
<protein>
    <submittedName>
        <fullName evidence="10">DHA2 family efflux MFS transporter permease subunit</fullName>
    </submittedName>
</protein>
<keyword evidence="5 8" id="KW-0812">Transmembrane</keyword>
<dbReference type="InterPro" id="IPR004638">
    <property type="entry name" value="EmrB-like"/>
</dbReference>
<reference evidence="10 11" key="1">
    <citation type="submission" date="2019-09" db="EMBL/GenBank/DDBJ databases">
        <title>Genome sequence of Rhodovastum atsumiense, a diverse member of the Acetobacteraceae family of non-sulfur purple photosynthetic bacteria.</title>
        <authorList>
            <person name="Meyer T."/>
            <person name="Kyndt J."/>
        </authorList>
    </citation>
    <scope>NUCLEOTIDE SEQUENCE [LARGE SCALE GENOMIC DNA]</scope>
    <source>
        <strain evidence="10 11">DSM 21279</strain>
    </source>
</reference>
<sequence length="519" mass="55811">MTPPAPPMSERAKFVGFLIMALGMFMALLDVQIVASSLGEIQAGLAASPDEISWIQTAYLIAEVVMIPLSGWLARVFSTRWVFTASAIGFTLTSIGCGFAWSIGSMVAFRAVQGFVGGAMIPLAFATGYTLFTGPKAVLIPAILGGCANLAPTLGPSIGGWITQAWSWHWLFFLNVLPGLVIAIGVPLLIRFDRPDFGLLKGFDALSIPFVAAALGGLEYVLEEGVRDDWFDDDLICLFAIVSALSFVVVIWRSLTHRNPVLDLRALRNRNFALGCVLSFILGFGIFGSVYLLPLFLARVRGYDSLQIGQAVFVTGIFQLLSTAIVAPLSRRVDPRRLLVVGFALFGIGLWMTGQMTSQWSGAELLWPQAVRGFASMFVIVPITVLALGNLPPARLKMASGLYNLMRNLGGAVGIAVIGILLQNRERLHAARLADHAIAANAAMGGVLDRLASRFDAVMGDADRAQLAALGMLQRLARREALTLTFNDILLVMAALFFLALLLIPLLRRPGAAAPVSDH</sequence>
<dbReference type="RefSeq" id="WP_150043204.1">
    <property type="nucleotide sequence ID" value="NZ_OW485601.1"/>
</dbReference>
<feature type="transmembrane region" description="Helical" evidence="8">
    <location>
        <begin position="308"/>
        <end position="326"/>
    </location>
</feature>
<feature type="transmembrane region" description="Helical" evidence="8">
    <location>
        <begin position="168"/>
        <end position="190"/>
    </location>
</feature>
<keyword evidence="3" id="KW-0813">Transport</keyword>
<dbReference type="GO" id="GO:0005886">
    <property type="term" value="C:plasma membrane"/>
    <property type="evidence" value="ECO:0007669"/>
    <property type="project" value="UniProtKB-SubCell"/>
</dbReference>
<comment type="similarity">
    <text evidence="2">Belongs to the major facilitator superfamily. EmrB family.</text>
</comment>
<dbReference type="Gene3D" id="1.20.1720.10">
    <property type="entry name" value="Multidrug resistance protein D"/>
    <property type="match status" value="1"/>
</dbReference>
<comment type="caution">
    <text evidence="10">The sequence shown here is derived from an EMBL/GenBank/DDBJ whole genome shotgun (WGS) entry which is preliminary data.</text>
</comment>
<keyword evidence="11" id="KW-1185">Reference proteome</keyword>
<dbReference type="AlphaFoldDB" id="A0A5M6IN94"/>
<proteinExistence type="inferred from homology"/>
<dbReference type="NCBIfam" id="TIGR00711">
    <property type="entry name" value="efflux_EmrB"/>
    <property type="match status" value="1"/>
</dbReference>
<feature type="transmembrane region" description="Helical" evidence="8">
    <location>
        <begin position="338"/>
        <end position="354"/>
    </location>
</feature>
<dbReference type="EMBL" id="VWPK01000045">
    <property type="protein sequence ID" value="KAA5609740.1"/>
    <property type="molecule type" value="Genomic_DNA"/>
</dbReference>
<keyword evidence="4" id="KW-1003">Cell membrane</keyword>
<dbReference type="CDD" id="cd17503">
    <property type="entry name" value="MFS_LmrB_MDR_like"/>
    <property type="match status" value="1"/>
</dbReference>
<comment type="subcellular location">
    <subcellularLocation>
        <location evidence="1">Cell membrane</location>
        <topology evidence="1">Multi-pass membrane protein</topology>
    </subcellularLocation>
</comment>
<feature type="transmembrane region" description="Helical" evidence="8">
    <location>
        <begin position="202"/>
        <end position="222"/>
    </location>
</feature>
<feature type="transmembrane region" description="Helical" evidence="8">
    <location>
        <begin position="12"/>
        <end position="34"/>
    </location>
</feature>
<accession>A0A5M6IN94</accession>
<keyword evidence="7 8" id="KW-0472">Membrane</keyword>
<feature type="transmembrane region" description="Helical" evidence="8">
    <location>
        <begin position="489"/>
        <end position="507"/>
    </location>
</feature>
<evidence type="ECO:0000256" key="2">
    <source>
        <dbReference type="ARBA" id="ARBA00008537"/>
    </source>
</evidence>
<feature type="transmembrane region" description="Helical" evidence="8">
    <location>
        <begin position="107"/>
        <end position="126"/>
    </location>
</feature>
<evidence type="ECO:0000256" key="1">
    <source>
        <dbReference type="ARBA" id="ARBA00004651"/>
    </source>
</evidence>
<feature type="transmembrane region" description="Helical" evidence="8">
    <location>
        <begin position="138"/>
        <end position="162"/>
    </location>
</feature>
<keyword evidence="6 8" id="KW-1133">Transmembrane helix</keyword>
<evidence type="ECO:0000256" key="4">
    <source>
        <dbReference type="ARBA" id="ARBA00022475"/>
    </source>
</evidence>
<feature type="transmembrane region" description="Helical" evidence="8">
    <location>
        <begin position="272"/>
        <end position="296"/>
    </location>
</feature>
<feature type="domain" description="Major facilitator superfamily (MFS) profile" evidence="9">
    <location>
        <begin position="16"/>
        <end position="512"/>
    </location>
</feature>
<evidence type="ECO:0000256" key="8">
    <source>
        <dbReference type="SAM" id="Phobius"/>
    </source>
</evidence>
<dbReference type="Gene3D" id="1.20.1250.20">
    <property type="entry name" value="MFS general substrate transporter like domains"/>
    <property type="match status" value="1"/>
</dbReference>
<dbReference type="InterPro" id="IPR020846">
    <property type="entry name" value="MFS_dom"/>
</dbReference>
<feature type="transmembrane region" description="Helical" evidence="8">
    <location>
        <begin position="374"/>
        <end position="393"/>
    </location>
</feature>
<feature type="transmembrane region" description="Helical" evidence="8">
    <location>
        <begin position="54"/>
        <end position="74"/>
    </location>
</feature>
<organism evidence="10 11">
    <name type="scientific">Rhodovastum atsumiense</name>
    <dbReference type="NCBI Taxonomy" id="504468"/>
    <lineage>
        <taxon>Bacteria</taxon>
        <taxon>Pseudomonadati</taxon>
        <taxon>Pseudomonadota</taxon>
        <taxon>Alphaproteobacteria</taxon>
        <taxon>Acetobacterales</taxon>
        <taxon>Acetobacteraceae</taxon>
        <taxon>Rhodovastum</taxon>
    </lineage>
</organism>
<evidence type="ECO:0000313" key="11">
    <source>
        <dbReference type="Proteomes" id="UP000325255"/>
    </source>
</evidence>
<dbReference type="PROSITE" id="PS50850">
    <property type="entry name" value="MFS"/>
    <property type="match status" value="1"/>
</dbReference>
<evidence type="ECO:0000256" key="6">
    <source>
        <dbReference type="ARBA" id="ARBA00022989"/>
    </source>
</evidence>
<dbReference type="InterPro" id="IPR011701">
    <property type="entry name" value="MFS"/>
</dbReference>
<dbReference type="PANTHER" id="PTHR42718:SF9">
    <property type="entry name" value="MAJOR FACILITATOR SUPERFAMILY MULTIDRUG TRANSPORTER MFSC"/>
    <property type="match status" value="1"/>
</dbReference>
<evidence type="ECO:0000256" key="7">
    <source>
        <dbReference type="ARBA" id="ARBA00023136"/>
    </source>
</evidence>
<gene>
    <name evidence="10" type="ORF">F1189_22890</name>
</gene>
<dbReference type="SUPFAM" id="SSF103473">
    <property type="entry name" value="MFS general substrate transporter"/>
    <property type="match status" value="1"/>
</dbReference>
<evidence type="ECO:0000313" key="10">
    <source>
        <dbReference type="EMBL" id="KAA5609740.1"/>
    </source>
</evidence>
<dbReference type="Pfam" id="PF07690">
    <property type="entry name" value="MFS_1"/>
    <property type="match status" value="1"/>
</dbReference>
<name>A0A5M6IN94_9PROT</name>
<dbReference type="Proteomes" id="UP000325255">
    <property type="component" value="Unassembled WGS sequence"/>
</dbReference>
<feature type="transmembrane region" description="Helical" evidence="8">
    <location>
        <begin position="234"/>
        <end position="252"/>
    </location>
</feature>
<dbReference type="OrthoDB" id="9771737at2"/>